<evidence type="ECO:0000313" key="2">
    <source>
        <dbReference type="Proteomes" id="UP000887562"/>
    </source>
</evidence>
<dbReference type="AlphaFoldDB" id="A0A915EVB2"/>
<accession>A0A915EVB2</accession>
<sequence>MATFGLLLQTESEASPGHTHQMNLFTGVSHDSSVPDIIQTPDDVFLPNLAPSQTSPEDSNYLQLPVYGQRMHFRRRSLSQGDAESPSERSQLSRQLAIHVNTPSPSSLSEQSSICAATADAIPTSGYSHKKVGLSEILSSFQSNRSASTGHTNVNPTQSRRRLFRWSIVDKTTMNENSKPPPIPPRPLPSQSATPPPPPPPPPPRQPPLSPLPSTNQSTEGITASSKSSSPFDMMTPQLLRHKSSNTTAVADSTGHRKPSASRMFSRLRSSLRIGSSGGGSNTAADSIKRGIATTATTCGMTVVTANHLPNTLTSDGI</sequence>
<organism evidence="2 3">
    <name type="scientific">Echinococcus canadensis</name>
    <dbReference type="NCBI Taxonomy" id="519352"/>
    <lineage>
        <taxon>Eukaryota</taxon>
        <taxon>Metazoa</taxon>
        <taxon>Spiralia</taxon>
        <taxon>Lophotrochozoa</taxon>
        <taxon>Platyhelminthes</taxon>
        <taxon>Cestoda</taxon>
        <taxon>Eucestoda</taxon>
        <taxon>Cyclophyllidea</taxon>
        <taxon>Taeniidae</taxon>
        <taxon>Echinococcus</taxon>
        <taxon>Echinococcus canadensis group</taxon>
    </lineage>
</organism>
<evidence type="ECO:0000313" key="3">
    <source>
        <dbReference type="WBParaSite" id="maker-E.canG7_contigs_6638-snap-gene-0.4-mRNA-1"/>
    </source>
</evidence>
<feature type="compositionally biased region" description="Polar residues" evidence="1">
    <location>
        <begin position="216"/>
        <end position="231"/>
    </location>
</feature>
<reference evidence="3" key="1">
    <citation type="submission" date="2022-11" db="UniProtKB">
        <authorList>
            <consortium name="WormBaseParasite"/>
        </authorList>
    </citation>
    <scope>IDENTIFICATION</scope>
</reference>
<feature type="region of interest" description="Disordered" evidence="1">
    <location>
        <begin position="75"/>
        <end position="94"/>
    </location>
</feature>
<feature type="compositionally biased region" description="Polar residues" evidence="1">
    <location>
        <begin position="78"/>
        <end position="94"/>
    </location>
</feature>
<keyword evidence="2" id="KW-1185">Reference proteome</keyword>
<dbReference type="Proteomes" id="UP000887562">
    <property type="component" value="Unplaced"/>
</dbReference>
<proteinExistence type="predicted"/>
<protein>
    <submittedName>
        <fullName evidence="3">Uncharacterized protein</fullName>
    </submittedName>
</protein>
<feature type="region of interest" description="Disordered" evidence="1">
    <location>
        <begin position="143"/>
        <end position="265"/>
    </location>
</feature>
<feature type="compositionally biased region" description="Pro residues" evidence="1">
    <location>
        <begin position="179"/>
        <end position="211"/>
    </location>
</feature>
<feature type="compositionally biased region" description="Polar residues" evidence="1">
    <location>
        <begin position="143"/>
        <end position="158"/>
    </location>
</feature>
<dbReference type="WBParaSite" id="maker-E.canG7_contigs_6638-snap-gene-0.4-mRNA-1">
    <property type="protein sequence ID" value="maker-E.canG7_contigs_6638-snap-gene-0.4-mRNA-1"/>
    <property type="gene ID" value="EcG7_10814"/>
</dbReference>
<evidence type="ECO:0000256" key="1">
    <source>
        <dbReference type="SAM" id="MobiDB-lite"/>
    </source>
</evidence>
<name>A0A915EVB2_9CEST</name>